<dbReference type="AlphaFoldDB" id="A0A0F9B783"/>
<protein>
    <submittedName>
        <fullName evidence="1">Uncharacterized protein</fullName>
    </submittedName>
</protein>
<comment type="caution">
    <text evidence="1">The sequence shown here is derived from an EMBL/GenBank/DDBJ whole genome shotgun (WGS) entry which is preliminary data.</text>
</comment>
<evidence type="ECO:0000313" key="1">
    <source>
        <dbReference type="EMBL" id="KKL17769.1"/>
    </source>
</evidence>
<proteinExistence type="predicted"/>
<accession>A0A0F9B783</accession>
<reference evidence="1" key="1">
    <citation type="journal article" date="2015" name="Nature">
        <title>Complex archaea that bridge the gap between prokaryotes and eukaryotes.</title>
        <authorList>
            <person name="Spang A."/>
            <person name="Saw J.H."/>
            <person name="Jorgensen S.L."/>
            <person name="Zaremba-Niedzwiedzka K."/>
            <person name="Martijn J."/>
            <person name="Lind A.E."/>
            <person name="van Eijk R."/>
            <person name="Schleper C."/>
            <person name="Guy L."/>
            <person name="Ettema T.J."/>
        </authorList>
    </citation>
    <scope>NUCLEOTIDE SEQUENCE</scope>
</reference>
<gene>
    <name evidence="1" type="ORF">LCGC14_2482230</name>
</gene>
<organism evidence="1">
    <name type="scientific">marine sediment metagenome</name>
    <dbReference type="NCBI Taxonomy" id="412755"/>
    <lineage>
        <taxon>unclassified sequences</taxon>
        <taxon>metagenomes</taxon>
        <taxon>ecological metagenomes</taxon>
    </lineage>
</organism>
<dbReference type="EMBL" id="LAZR01039130">
    <property type="protein sequence ID" value="KKL17769.1"/>
    <property type="molecule type" value="Genomic_DNA"/>
</dbReference>
<sequence>MRGVDWPRQGACPGIKRADRIIRGSGATGGATGAVRFHKVRPLRRLRTLSAAFGTQRQALLTIDIGVSYDRQQDLLHHRLHLGTNRVEETRQMIGRCSSISTLVTSHFSAPQQNPVGSLPEIRRRTTNSRVRPSLRRRIKLGARPVRNVHTQFAAVNPQSQRN</sequence>
<name>A0A0F9B783_9ZZZZ</name>